<reference evidence="3 4" key="1">
    <citation type="submission" date="2020-08" db="EMBL/GenBank/DDBJ databases">
        <title>Sequencing the genomes of 1000 actinobacteria strains.</title>
        <authorList>
            <person name="Klenk H.-P."/>
        </authorList>
    </citation>
    <scope>NUCLEOTIDE SEQUENCE [LARGE SCALE GENOMIC DNA]</scope>
    <source>
        <strain evidence="3 4">DSM 28796</strain>
    </source>
</reference>
<feature type="region of interest" description="Disordered" evidence="1">
    <location>
        <begin position="223"/>
        <end position="249"/>
    </location>
</feature>
<keyword evidence="2" id="KW-1133">Transmembrane helix</keyword>
<proteinExistence type="predicted"/>
<name>A0A841AFY9_9MICO</name>
<sequence>MPSAPEPSDAATPEPPGVPDPSGAPGPSGATSPDPSGASRHSGTSGTAAASDATPAIMLRPRGATVLCIVVGLMALGLTLDAVLRAGWEGVFALPVLLLIAALVWMVLWRPRVLVRPDEVEVRNVFVTHLIPFAVVEQVRLGAMLRLDVATDKGARTITAWNAPGIGRDNPLRRQAVLREQDLRGRRLTAPERLVHDQERSRSAVVVDAFEAWREQTALRARAGKRGTGTDAAGGTDAAAAGATAGTGSGQAMVTRPNVLEIAVVAVCLALAGLRVLL</sequence>
<evidence type="ECO:0000256" key="2">
    <source>
        <dbReference type="SAM" id="Phobius"/>
    </source>
</evidence>
<feature type="compositionally biased region" description="Low complexity" evidence="1">
    <location>
        <begin position="25"/>
        <end position="51"/>
    </location>
</feature>
<comment type="caution">
    <text evidence="3">The sequence shown here is derived from an EMBL/GenBank/DDBJ whole genome shotgun (WGS) entry which is preliminary data.</text>
</comment>
<evidence type="ECO:0000313" key="4">
    <source>
        <dbReference type="Proteomes" id="UP000588158"/>
    </source>
</evidence>
<feature type="compositionally biased region" description="Pro residues" evidence="1">
    <location>
        <begin position="13"/>
        <end position="24"/>
    </location>
</feature>
<feature type="region of interest" description="Disordered" evidence="1">
    <location>
        <begin position="1"/>
        <end position="51"/>
    </location>
</feature>
<gene>
    <name evidence="3" type="ORF">HNR70_002058</name>
</gene>
<protein>
    <submittedName>
        <fullName evidence="3">Uncharacterized protein</fullName>
    </submittedName>
</protein>
<accession>A0A841AFY9</accession>
<keyword evidence="2" id="KW-0472">Membrane</keyword>
<dbReference type="AlphaFoldDB" id="A0A841AFY9"/>
<dbReference type="EMBL" id="JACHLZ010000001">
    <property type="protein sequence ID" value="MBB5832245.1"/>
    <property type="molecule type" value="Genomic_DNA"/>
</dbReference>
<dbReference type="RefSeq" id="WP_184325599.1">
    <property type="nucleotide sequence ID" value="NZ_JACHLZ010000001.1"/>
</dbReference>
<feature type="compositionally biased region" description="Low complexity" evidence="1">
    <location>
        <begin position="229"/>
        <end position="246"/>
    </location>
</feature>
<evidence type="ECO:0000256" key="1">
    <source>
        <dbReference type="SAM" id="MobiDB-lite"/>
    </source>
</evidence>
<evidence type="ECO:0000313" key="3">
    <source>
        <dbReference type="EMBL" id="MBB5832245.1"/>
    </source>
</evidence>
<organism evidence="3 4">
    <name type="scientific">Brachybacterium aquaticum</name>
    <dbReference type="NCBI Taxonomy" id="1432564"/>
    <lineage>
        <taxon>Bacteria</taxon>
        <taxon>Bacillati</taxon>
        <taxon>Actinomycetota</taxon>
        <taxon>Actinomycetes</taxon>
        <taxon>Micrococcales</taxon>
        <taxon>Dermabacteraceae</taxon>
        <taxon>Brachybacterium</taxon>
    </lineage>
</organism>
<keyword evidence="2" id="KW-0812">Transmembrane</keyword>
<feature type="transmembrane region" description="Helical" evidence="2">
    <location>
        <begin position="64"/>
        <end position="84"/>
    </location>
</feature>
<keyword evidence="4" id="KW-1185">Reference proteome</keyword>
<feature type="transmembrane region" description="Helical" evidence="2">
    <location>
        <begin position="90"/>
        <end position="109"/>
    </location>
</feature>
<dbReference type="Proteomes" id="UP000588158">
    <property type="component" value="Unassembled WGS sequence"/>
</dbReference>